<dbReference type="SUPFAM" id="SSF48230">
    <property type="entry name" value="Chondroitin AC/alginate lyase"/>
    <property type="match status" value="1"/>
</dbReference>
<evidence type="ECO:0000256" key="1">
    <source>
        <dbReference type="ARBA" id="ARBA00004196"/>
    </source>
</evidence>
<proteinExistence type="predicted"/>
<organism evidence="3 4">
    <name type="scientific">Metabacillus bambusae</name>
    <dbReference type="NCBI Taxonomy" id="2795218"/>
    <lineage>
        <taxon>Bacteria</taxon>
        <taxon>Bacillati</taxon>
        <taxon>Bacillota</taxon>
        <taxon>Bacilli</taxon>
        <taxon>Bacillales</taxon>
        <taxon>Bacillaceae</taxon>
        <taxon>Metabacillus</taxon>
    </lineage>
</organism>
<evidence type="ECO:0000259" key="2">
    <source>
        <dbReference type="Pfam" id="PF07940"/>
    </source>
</evidence>
<dbReference type="PANTHER" id="PTHR38045">
    <property type="entry name" value="CHROMOSOME 1, WHOLE GENOME SHOTGUN SEQUENCE"/>
    <property type="match status" value="1"/>
</dbReference>
<sequence>MYMKSDQIKKLMYRKNVSLLFSNQEEQDIWFHSIKHKNSYQPLLEEIRAEAERLLREPDKELSFSNFTIFRETGSRLEYEKVYFAKRRRLNTFALMALLEPNHPIYLEQLENTIWSICNEYSWCLPAHLKNSPEMATDMDVSLQSIQESSYSIDLFAAETAFTLSEILTLTKKILDPLIQRRMQEEVYRRVLLPFFNQPQFGWETSTHNWASVCAGSIGSAALHLIEDKEILSVILERVLSSMGYYLKGFNDDGACMEGYGYWQYGFGFYVYFADLLQKKTAGEIDLFHSEKVHQIALFQQKCFIHKNQVVNFSDSNQQATVFLGLSHYLKKIYQDIEVPEKGLRAPYTEDHCSRWAPAFRNLLWFNEQVEGKPWHDKTYFLSDSQWFISRNDPYVFACKGGHNDEPHNHNDIGHFILQKNGETFFKDLGSGLYSDAYFSEDRYTIFCNGSQGHSVPIINNQFQAEGVSHNATITDVSIEQDIDTLEMNIANAYNIASLETLSRRFTWIKNKKPELILTDTFQFSENPESIVERFITPVLQITEDQEGVILEGNQKVKLKFDRNQLNLVIGEKEFLNHFGETEELFILDFTVKKPENTCCVELVFQLL</sequence>
<reference evidence="3 4" key="1">
    <citation type="submission" date="2021-03" db="EMBL/GenBank/DDBJ databases">
        <title>Whole genome sequence of Metabacillus bambusae BG109.</title>
        <authorList>
            <person name="Jeong J.W."/>
        </authorList>
    </citation>
    <scope>NUCLEOTIDE SEQUENCE [LARGE SCALE GENOMIC DNA]</scope>
    <source>
        <strain evidence="3 4">BG109</strain>
    </source>
</reference>
<feature type="domain" description="Heparinase II/III-like C-terminal" evidence="2">
    <location>
        <begin position="382"/>
        <end position="594"/>
    </location>
</feature>
<keyword evidence="4" id="KW-1185">Reference proteome</keyword>
<dbReference type="Gene3D" id="2.70.98.70">
    <property type="match status" value="1"/>
</dbReference>
<dbReference type="InterPro" id="IPR008929">
    <property type="entry name" value="Chondroitin_lyas"/>
</dbReference>
<dbReference type="EMBL" id="JAGDEL010000002">
    <property type="protein sequence ID" value="MBO1510690.1"/>
    <property type="molecule type" value="Genomic_DNA"/>
</dbReference>
<name>A0ABS3MXD8_9BACI</name>
<evidence type="ECO:0000313" key="3">
    <source>
        <dbReference type="EMBL" id="MBO1510690.1"/>
    </source>
</evidence>
<dbReference type="Proteomes" id="UP000663981">
    <property type="component" value="Unassembled WGS sequence"/>
</dbReference>
<comment type="subcellular location">
    <subcellularLocation>
        <location evidence="1">Cell envelope</location>
    </subcellularLocation>
</comment>
<dbReference type="Gene3D" id="1.50.10.100">
    <property type="entry name" value="Chondroitin AC/alginate lyase"/>
    <property type="match status" value="1"/>
</dbReference>
<protein>
    <submittedName>
        <fullName evidence="3">Heparinase II/III family protein</fullName>
    </submittedName>
</protein>
<evidence type="ECO:0000313" key="4">
    <source>
        <dbReference type="Proteomes" id="UP000663981"/>
    </source>
</evidence>
<comment type="caution">
    <text evidence="3">The sequence shown here is derived from an EMBL/GenBank/DDBJ whole genome shotgun (WGS) entry which is preliminary data.</text>
</comment>
<dbReference type="PANTHER" id="PTHR38045:SF1">
    <property type="entry name" value="HEPARINASE II_III-LIKE PROTEIN"/>
    <property type="match status" value="1"/>
</dbReference>
<gene>
    <name evidence="3" type="ORF">I7822_03175</name>
</gene>
<dbReference type="Pfam" id="PF07940">
    <property type="entry name" value="Hepar_II_III_C"/>
    <property type="match status" value="1"/>
</dbReference>
<accession>A0ABS3MXD8</accession>
<dbReference type="InterPro" id="IPR012480">
    <property type="entry name" value="Hepar_II_III_C"/>
</dbReference>